<name>A0A9J6B9P4_POLVA</name>
<dbReference type="Pfam" id="PF13976">
    <property type="entry name" value="gag_pre-integrs"/>
    <property type="match status" value="1"/>
</dbReference>
<keyword evidence="3" id="KW-0064">Aspartyl protease</keyword>
<dbReference type="InterPro" id="IPR043502">
    <property type="entry name" value="DNA/RNA_pol_sf"/>
</dbReference>
<dbReference type="InterPro" id="IPR057670">
    <property type="entry name" value="SH3_retrovirus"/>
</dbReference>
<evidence type="ECO:0000313" key="7">
    <source>
        <dbReference type="Proteomes" id="UP001107558"/>
    </source>
</evidence>
<evidence type="ECO:0000256" key="3">
    <source>
        <dbReference type="ARBA" id="ARBA00022750"/>
    </source>
</evidence>
<dbReference type="PANTHER" id="PTHR42648:SF28">
    <property type="entry name" value="TRANSPOSON-ENCODED PROTEIN WITH RIBONUCLEASE H-LIKE AND RETROVIRUS ZINC FINGER-LIKE DOMAINS"/>
    <property type="match status" value="1"/>
</dbReference>
<dbReference type="Pfam" id="PF00665">
    <property type="entry name" value="rve"/>
    <property type="match status" value="1"/>
</dbReference>
<dbReference type="Pfam" id="PF22936">
    <property type="entry name" value="Pol_BBD"/>
    <property type="match status" value="1"/>
</dbReference>
<dbReference type="GO" id="GO:0003676">
    <property type="term" value="F:nucleic acid binding"/>
    <property type="evidence" value="ECO:0007669"/>
    <property type="project" value="InterPro"/>
</dbReference>
<dbReference type="Proteomes" id="UP001107558">
    <property type="component" value="Chromosome 4"/>
</dbReference>
<dbReference type="OrthoDB" id="7729141at2759"/>
<evidence type="ECO:0000259" key="5">
    <source>
        <dbReference type="PROSITE" id="PS50994"/>
    </source>
</evidence>
<dbReference type="InterPro" id="IPR012337">
    <property type="entry name" value="RNaseH-like_sf"/>
</dbReference>
<gene>
    <name evidence="6" type="ORF">PVAND_014454</name>
</gene>
<accession>A0A9J6B9P4</accession>
<dbReference type="GO" id="GO:0046872">
    <property type="term" value="F:metal ion binding"/>
    <property type="evidence" value="ECO:0007669"/>
    <property type="project" value="UniProtKB-KW"/>
</dbReference>
<dbReference type="InterPro" id="IPR039537">
    <property type="entry name" value="Retrotran_Ty1/copia-like"/>
</dbReference>
<evidence type="ECO:0000256" key="4">
    <source>
        <dbReference type="ARBA" id="ARBA00022801"/>
    </source>
</evidence>
<dbReference type="CDD" id="cd09272">
    <property type="entry name" value="RNase_HI_RT_Ty1"/>
    <property type="match status" value="1"/>
</dbReference>
<dbReference type="PANTHER" id="PTHR42648">
    <property type="entry name" value="TRANSPOSASE, PUTATIVE-RELATED"/>
    <property type="match status" value="1"/>
</dbReference>
<keyword evidence="2" id="KW-0479">Metal-binding</keyword>
<protein>
    <recommendedName>
        <fullName evidence="5">Integrase catalytic domain-containing protein</fullName>
    </recommendedName>
</protein>
<keyword evidence="1" id="KW-0645">Protease</keyword>
<reference evidence="6" key="1">
    <citation type="submission" date="2021-03" db="EMBL/GenBank/DDBJ databases">
        <title>Chromosome level genome of the anhydrobiotic midge Polypedilum vanderplanki.</title>
        <authorList>
            <person name="Yoshida Y."/>
            <person name="Kikawada T."/>
            <person name="Gusev O."/>
        </authorList>
    </citation>
    <scope>NUCLEOTIDE SEQUENCE</scope>
    <source>
        <strain evidence="6">NIAS01</strain>
        <tissue evidence="6">Whole body or cell culture</tissue>
    </source>
</reference>
<dbReference type="GO" id="GO:0071897">
    <property type="term" value="P:DNA biosynthetic process"/>
    <property type="evidence" value="ECO:0007669"/>
    <property type="project" value="UniProtKB-ARBA"/>
</dbReference>
<keyword evidence="7" id="KW-1185">Reference proteome</keyword>
<dbReference type="InterPro" id="IPR013103">
    <property type="entry name" value="RVT_2"/>
</dbReference>
<proteinExistence type="predicted"/>
<dbReference type="PROSITE" id="PS50994">
    <property type="entry name" value="INTEGRASE"/>
    <property type="match status" value="1"/>
</dbReference>
<feature type="domain" description="Integrase catalytic" evidence="5">
    <location>
        <begin position="255"/>
        <end position="423"/>
    </location>
</feature>
<dbReference type="GO" id="GO:0042575">
    <property type="term" value="C:DNA polymerase complex"/>
    <property type="evidence" value="ECO:0007669"/>
    <property type="project" value="UniProtKB-ARBA"/>
</dbReference>
<dbReference type="GO" id="GO:0015074">
    <property type="term" value="P:DNA integration"/>
    <property type="evidence" value="ECO:0007669"/>
    <property type="project" value="InterPro"/>
</dbReference>
<evidence type="ECO:0000313" key="6">
    <source>
        <dbReference type="EMBL" id="KAG5666426.1"/>
    </source>
</evidence>
<dbReference type="InterPro" id="IPR001584">
    <property type="entry name" value="Integrase_cat-core"/>
</dbReference>
<dbReference type="EMBL" id="JADBJN010000004">
    <property type="protein sequence ID" value="KAG5666426.1"/>
    <property type="molecule type" value="Genomic_DNA"/>
</dbReference>
<dbReference type="InterPro" id="IPR025724">
    <property type="entry name" value="GAG-pre-integrase_dom"/>
</dbReference>
<comment type="caution">
    <text evidence="6">The sequence shown here is derived from an EMBL/GenBank/DDBJ whole genome shotgun (WGS) entry which is preliminary data.</text>
</comment>
<dbReference type="InterPro" id="IPR054722">
    <property type="entry name" value="PolX-like_BBD"/>
</dbReference>
<dbReference type="Gene3D" id="3.30.420.10">
    <property type="entry name" value="Ribonuclease H-like superfamily/Ribonuclease H"/>
    <property type="match status" value="1"/>
</dbReference>
<dbReference type="AlphaFoldDB" id="A0A9J6B9P4"/>
<evidence type="ECO:0000256" key="2">
    <source>
        <dbReference type="ARBA" id="ARBA00022723"/>
    </source>
</evidence>
<sequence>MDFHQVMGPGGRHCVVSRSGPDLSEFKSTKLRNEEISETCSELRNFKKSDITQDKVFKFQNQDEFTKNESIEHWYVDSGASKHVCTNLSLFTSIENSDQVVVVANGFKVKAEGIGTVEILVQDEVGRYVKLTLYEVLYFSSKNFSNLISVHKLAQDKFNIKFEYDDCIISKEDLRINLKMDYLYTLYSYNVDYVFLSSKANSYCIHQWHRMLSHRNLDDIKRLKEKGLRFKNCKCNDVCEPCIKGKLSRKSFPKQASKPDMFLDLVVSDVCGPMQVKSIQGSRYFITFIEVYSGYTVVSFMKEKSEVPTKVIEYIESIKVKFGRKIKIFRSDRGTEYTNSRLQDYLRSEGIKFESTVGYAPEQNGIAERKNRTLMEAARTMLFDSKLPKFLWTEAVNEACYNQNRLVSKLRSETPYEVYYKKKQYFKDFHIFGSEVYFKIPDEVRKKLDPKAKKGRYVGHDSQAKGYRVYEPDSRTVRIHREVVFINKYNIGRNPIKDQVIKDYQIEESSDKIQNKDTIEDIQNEDVVVKNPEISKERTTFNPEDLPQPEVEEQVQNQGINANQEEPNQNEEEDIDEEFHDAVEEQLPIQEPQVIQIEDEVRRSGRETAGKLPSHLKDYELYQVLSVKPEPRTYKQAIQSEDKDKWIAAMDQEIKSLCDNDAWCLVDLPVGRKAVGSKWVFKRKENQDGNIIEYKARLVAQGYSQKYGEDYDEVFAPVTRSSTFRLLLAVSGRRKYYVKQFDIKTAFLNGELKEEIYLKQPPGYEINDQVLRLKKSLYGLKQAARVWNQTIHQVLIQDGFIQSQADMCFYIKNLSDKSCYLIIHVDDILIAGSDLEIISQTQAKLSKHFQVKDLGTVKFFLGIAINQDEEGNFFINQENYIKKIVSEASLSDAKPSKIPLDVGYYKLEDEVLLEDNKEYRKLIGMLLYVSTNSRPDISSSVSILSQKVVSPSRTDLNEVKRVINYLNSTRSLSLRLSSQDQNEVIKFYSDANWAEDRRDRKSNSGHIGFVFGGAGRGGTEATQEILWLKYLCEDFKIDIKFPIEVKADNQSAIKMVDSYKFSNATKHIATRYHFIKEVKEKGVIQIKYVPAEDNIADMLTKALGAVKLKQLREAAGIINLE</sequence>
<dbReference type="GO" id="GO:0006508">
    <property type="term" value="P:proteolysis"/>
    <property type="evidence" value="ECO:0007669"/>
    <property type="project" value="UniProtKB-KW"/>
</dbReference>
<evidence type="ECO:0000256" key="1">
    <source>
        <dbReference type="ARBA" id="ARBA00022670"/>
    </source>
</evidence>
<organism evidence="6 7">
    <name type="scientific">Polypedilum vanderplanki</name>
    <name type="common">Sleeping chironomid midge</name>
    <dbReference type="NCBI Taxonomy" id="319348"/>
    <lineage>
        <taxon>Eukaryota</taxon>
        <taxon>Metazoa</taxon>
        <taxon>Ecdysozoa</taxon>
        <taxon>Arthropoda</taxon>
        <taxon>Hexapoda</taxon>
        <taxon>Insecta</taxon>
        <taxon>Pterygota</taxon>
        <taxon>Neoptera</taxon>
        <taxon>Endopterygota</taxon>
        <taxon>Diptera</taxon>
        <taxon>Nematocera</taxon>
        <taxon>Chironomoidea</taxon>
        <taxon>Chironomidae</taxon>
        <taxon>Chironominae</taxon>
        <taxon>Polypedilum</taxon>
        <taxon>Polypedilum</taxon>
    </lineage>
</organism>
<dbReference type="Pfam" id="PF25597">
    <property type="entry name" value="SH3_retrovirus"/>
    <property type="match status" value="1"/>
</dbReference>
<keyword evidence="4" id="KW-0378">Hydrolase</keyword>
<dbReference type="GO" id="GO:0004190">
    <property type="term" value="F:aspartic-type endopeptidase activity"/>
    <property type="evidence" value="ECO:0007669"/>
    <property type="project" value="UniProtKB-KW"/>
</dbReference>
<dbReference type="Pfam" id="PF07727">
    <property type="entry name" value="RVT_2"/>
    <property type="match status" value="1"/>
</dbReference>
<dbReference type="SUPFAM" id="SSF53098">
    <property type="entry name" value="Ribonuclease H-like"/>
    <property type="match status" value="1"/>
</dbReference>
<dbReference type="InterPro" id="IPR036397">
    <property type="entry name" value="RNaseH_sf"/>
</dbReference>
<dbReference type="SUPFAM" id="SSF56672">
    <property type="entry name" value="DNA/RNA polymerases"/>
    <property type="match status" value="1"/>
</dbReference>